<feature type="compositionally biased region" description="Low complexity" evidence="1">
    <location>
        <begin position="370"/>
        <end position="383"/>
    </location>
</feature>
<dbReference type="GO" id="GO:0009638">
    <property type="term" value="P:phototropism"/>
    <property type="evidence" value="ECO:0007669"/>
    <property type="project" value="InterPro"/>
</dbReference>
<proteinExistence type="predicted"/>
<evidence type="ECO:0000313" key="3">
    <source>
        <dbReference type="Proteomes" id="UP001163823"/>
    </source>
</evidence>
<dbReference type="Proteomes" id="UP001163823">
    <property type="component" value="Chromosome 10"/>
</dbReference>
<keyword evidence="3" id="KW-1185">Reference proteome</keyword>
<dbReference type="GO" id="GO:0016301">
    <property type="term" value="F:kinase activity"/>
    <property type="evidence" value="ECO:0007669"/>
    <property type="project" value="UniProtKB-KW"/>
</dbReference>
<protein>
    <submittedName>
        <fullName evidence="2">Protein PHYTOCHROME KINASE SUBSTRATE 1-like</fullName>
    </submittedName>
</protein>
<evidence type="ECO:0000313" key="2">
    <source>
        <dbReference type="EMBL" id="KAJ7953801.1"/>
    </source>
</evidence>
<feature type="compositionally biased region" description="Polar residues" evidence="1">
    <location>
        <begin position="124"/>
        <end position="149"/>
    </location>
</feature>
<dbReference type="EMBL" id="JARAOO010000010">
    <property type="protein sequence ID" value="KAJ7953801.1"/>
    <property type="molecule type" value="Genomic_DNA"/>
</dbReference>
<dbReference type="KEGG" id="qsa:O6P43_025455"/>
<sequence>MAMVTLTPTTNTSYSHSQTFDFENSNNHLRDASFSSYLNSTDEDFVQKLADSSQNLSSIISTKRDGVLLGGKKEDGEIGVFGAEKYFNGGIDEGSPRIANMSTRKYRPKKDEQVDLATRKCKNQPGTPSVRSESSWNSQSALLQSSLRNPSAAKKNKAHGKSFLATLGCKCLDKNSVISENAGEIDLSNIANYGVAYVKSSTKKSFKAGQDLNGLVQNKGMVLNRENCFQFPDMPVKLQFQQEGEDKPTKSLEVSGSSILDKRSKSLSLDKKVKMMSWDATPRVEEIEFSASAGGHYNDTESDASSDLFEIESLSGKPQPFLARQASDAASTTCYAPSEASIEWSVVTASAAEFSMMSDYEDLRPAARITSPAKTPSASSSGKTRSKSREIQRLRPGIFLGCKSHKAVRVAGDAYRMNEKANFDTQIQRKPDSFPQLTRFSDETKLGNFHSRHGQHAFPTDSLRHPAVNTCSASSIFSVE</sequence>
<gene>
    <name evidence="2" type="ORF">O6P43_025455</name>
</gene>
<reference evidence="2" key="1">
    <citation type="journal article" date="2023" name="Science">
        <title>Elucidation of the pathway for biosynthesis of saponin adjuvants from the soapbark tree.</title>
        <authorList>
            <person name="Reed J."/>
            <person name="Orme A."/>
            <person name="El-Demerdash A."/>
            <person name="Owen C."/>
            <person name="Martin L.B.B."/>
            <person name="Misra R.C."/>
            <person name="Kikuchi S."/>
            <person name="Rejzek M."/>
            <person name="Martin A.C."/>
            <person name="Harkess A."/>
            <person name="Leebens-Mack J."/>
            <person name="Louveau T."/>
            <person name="Stephenson M.J."/>
            <person name="Osbourn A."/>
        </authorList>
    </citation>
    <scope>NUCLEOTIDE SEQUENCE</scope>
    <source>
        <strain evidence="2">S10</strain>
    </source>
</reference>
<dbReference type="InterPro" id="IPR039615">
    <property type="entry name" value="PKS"/>
</dbReference>
<accession>A0AAD7PFL5</accession>
<organism evidence="2 3">
    <name type="scientific">Quillaja saponaria</name>
    <name type="common">Soap bark tree</name>
    <dbReference type="NCBI Taxonomy" id="32244"/>
    <lineage>
        <taxon>Eukaryota</taxon>
        <taxon>Viridiplantae</taxon>
        <taxon>Streptophyta</taxon>
        <taxon>Embryophyta</taxon>
        <taxon>Tracheophyta</taxon>
        <taxon>Spermatophyta</taxon>
        <taxon>Magnoliopsida</taxon>
        <taxon>eudicotyledons</taxon>
        <taxon>Gunneridae</taxon>
        <taxon>Pentapetalae</taxon>
        <taxon>rosids</taxon>
        <taxon>fabids</taxon>
        <taxon>Fabales</taxon>
        <taxon>Quillajaceae</taxon>
        <taxon>Quillaja</taxon>
    </lineage>
</organism>
<keyword evidence="2" id="KW-0808">Transferase</keyword>
<feature type="region of interest" description="Disordered" evidence="1">
    <location>
        <begin position="121"/>
        <end position="154"/>
    </location>
</feature>
<comment type="caution">
    <text evidence="2">The sequence shown here is derived from an EMBL/GenBank/DDBJ whole genome shotgun (WGS) entry which is preliminary data.</text>
</comment>
<dbReference type="PANTHER" id="PTHR33781">
    <property type="entry name" value="PROTEIN PHYTOCHROME KINASE SUBSTRATE 1-RELATED"/>
    <property type="match status" value="1"/>
</dbReference>
<dbReference type="PANTHER" id="PTHR33781:SF4">
    <property type="entry name" value="PROTEIN PHYTOCHROME KINASE SUBSTRATE 1"/>
    <property type="match status" value="1"/>
</dbReference>
<name>A0AAD7PFL5_QUISA</name>
<keyword evidence="2" id="KW-0418">Kinase</keyword>
<feature type="region of interest" description="Disordered" evidence="1">
    <location>
        <begin position="366"/>
        <end position="390"/>
    </location>
</feature>
<evidence type="ECO:0000256" key="1">
    <source>
        <dbReference type="SAM" id="MobiDB-lite"/>
    </source>
</evidence>
<dbReference type="AlphaFoldDB" id="A0AAD7PFL5"/>